<reference evidence="1" key="2">
    <citation type="submission" date="2022-06" db="UniProtKB">
        <authorList>
            <consortium name="EnsemblMetazoa"/>
        </authorList>
    </citation>
    <scope>IDENTIFICATION</scope>
    <source>
        <strain evidence="1">PS312</strain>
    </source>
</reference>
<evidence type="ECO:0000313" key="2">
    <source>
        <dbReference type="Proteomes" id="UP000005239"/>
    </source>
</evidence>
<name>A0A2A6CWW3_PRIPA</name>
<accession>A0A2A6CWW3</accession>
<keyword evidence="2" id="KW-1185">Reference proteome</keyword>
<accession>A0A8R1YY36</accession>
<organism evidence="1 2">
    <name type="scientific">Pristionchus pacificus</name>
    <name type="common">Parasitic nematode worm</name>
    <dbReference type="NCBI Taxonomy" id="54126"/>
    <lineage>
        <taxon>Eukaryota</taxon>
        <taxon>Metazoa</taxon>
        <taxon>Ecdysozoa</taxon>
        <taxon>Nematoda</taxon>
        <taxon>Chromadorea</taxon>
        <taxon>Rhabditida</taxon>
        <taxon>Rhabditina</taxon>
        <taxon>Diplogasteromorpha</taxon>
        <taxon>Diplogasteroidea</taxon>
        <taxon>Neodiplogasteridae</taxon>
        <taxon>Pristionchus</taxon>
    </lineage>
</organism>
<reference evidence="2" key="1">
    <citation type="journal article" date="2008" name="Nat. Genet.">
        <title>The Pristionchus pacificus genome provides a unique perspective on nematode lifestyle and parasitism.</title>
        <authorList>
            <person name="Dieterich C."/>
            <person name="Clifton S.W."/>
            <person name="Schuster L.N."/>
            <person name="Chinwalla A."/>
            <person name="Delehaunty K."/>
            <person name="Dinkelacker I."/>
            <person name="Fulton L."/>
            <person name="Fulton R."/>
            <person name="Godfrey J."/>
            <person name="Minx P."/>
            <person name="Mitreva M."/>
            <person name="Roeseler W."/>
            <person name="Tian H."/>
            <person name="Witte H."/>
            <person name="Yang S.P."/>
            <person name="Wilson R.K."/>
            <person name="Sommer R.J."/>
        </authorList>
    </citation>
    <scope>NUCLEOTIDE SEQUENCE [LARGE SCALE GENOMIC DNA]</scope>
    <source>
        <strain evidence="2">PS312</strain>
    </source>
</reference>
<sequence length="316" mass="34436">MLKYTLILVFAFTVSEGRVSFEKSEVLDDVDLRGTTTIVIVDSPGKEYETLQFLSQIPMGQNYPLESGNYQLKNKGLTNPSFVFYAVETGASNYGTPVAYVSATSQVTVSPSESSLVTVMSSSGVDAFPAVYATGFDAVTDKTCRPVYNAINAYYMYNVGFPINSPIATINFKNSSRHAYSPFTRYQLTGIRVARERCEMKIHPGIVAVIDGEFSIAKATDAATLVVNDESQELYGKDQKLCRTEEGWTISIGVKWASTETNAKDLFALQIDMIPADLLTAQSSTTRSVLATTTSSDRVLGGVGILLVIPVLLRIQ</sequence>
<dbReference type="AlphaFoldDB" id="A0A2A6CWW3"/>
<gene>
    <name evidence="1" type="primary">WBGene00274752</name>
</gene>
<protein>
    <submittedName>
        <fullName evidence="1">Uncharacterized protein</fullName>
    </submittedName>
</protein>
<dbReference type="Proteomes" id="UP000005239">
    <property type="component" value="Unassembled WGS sequence"/>
</dbReference>
<proteinExistence type="predicted"/>
<dbReference type="EnsemblMetazoa" id="PPA36383.1">
    <property type="protein sequence ID" value="PPA36383.1"/>
    <property type="gene ID" value="WBGene00274752"/>
</dbReference>
<evidence type="ECO:0000313" key="1">
    <source>
        <dbReference type="EnsemblMetazoa" id="PPA36383.1"/>
    </source>
</evidence>